<name>A0A5B7IWS1_PORTR</name>
<proteinExistence type="predicted"/>
<gene>
    <name evidence="1" type="ORF">E2C01_081474</name>
</gene>
<accession>A0A5B7IWS1</accession>
<keyword evidence="2" id="KW-1185">Reference proteome</keyword>
<evidence type="ECO:0000313" key="2">
    <source>
        <dbReference type="Proteomes" id="UP000324222"/>
    </source>
</evidence>
<comment type="caution">
    <text evidence="1">The sequence shown here is derived from an EMBL/GenBank/DDBJ whole genome shotgun (WGS) entry which is preliminary data.</text>
</comment>
<reference evidence="1 2" key="1">
    <citation type="submission" date="2019-05" db="EMBL/GenBank/DDBJ databases">
        <title>Another draft genome of Portunus trituberculatus and its Hox gene families provides insights of decapod evolution.</title>
        <authorList>
            <person name="Jeong J.-H."/>
            <person name="Song I."/>
            <person name="Kim S."/>
            <person name="Choi T."/>
            <person name="Kim D."/>
            <person name="Ryu S."/>
            <person name="Kim W."/>
        </authorList>
    </citation>
    <scope>NUCLEOTIDE SEQUENCE [LARGE SCALE GENOMIC DNA]</scope>
    <source>
        <tissue evidence="1">Muscle</tissue>
    </source>
</reference>
<dbReference type="AlphaFoldDB" id="A0A5B7IWS1"/>
<dbReference type="EMBL" id="VSRR010072062">
    <property type="protein sequence ID" value="MPC86639.1"/>
    <property type="molecule type" value="Genomic_DNA"/>
</dbReference>
<dbReference type="Proteomes" id="UP000324222">
    <property type="component" value="Unassembled WGS sequence"/>
</dbReference>
<organism evidence="1 2">
    <name type="scientific">Portunus trituberculatus</name>
    <name type="common">Swimming crab</name>
    <name type="synonym">Neptunus trituberculatus</name>
    <dbReference type="NCBI Taxonomy" id="210409"/>
    <lineage>
        <taxon>Eukaryota</taxon>
        <taxon>Metazoa</taxon>
        <taxon>Ecdysozoa</taxon>
        <taxon>Arthropoda</taxon>
        <taxon>Crustacea</taxon>
        <taxon>Multicrustacea</taxon>
        <taxon>Malacostraca</taxon>
        <taxon>Eumalacostraca</taxon>
        <taxon>Eucarida</taxon>
        <taxon>Decapoda</taxon>
        <taxon>Pleocyemata</taxon>
        <taxon>Brachyura</taxon>
        <taxon>Eubrachyura</taxon>
        <taxon>Portunoidea</taxon>
        <taxon>Portunidae</taxon>
        <taxon>Portuninae</taxon>
        <taxon>Portunus</taxon>
    </lineage>
</organism>
<protein>
    <submittedName>
        <fullName evidence="1">Uncharacterized protein</fullName>
    </submittedName>
</protein>
<sequence length="41" mass="4464">MPLVYPGADNSAMTPDNGHVTGRKVVAWHARWDEAAADSLR</sequence>
<evidence type="ECO:0000313" key="1">
    <source>
        <dbReference type="EMBL" id="MPC86639.1"/>
    </source>
</evidence>